<keyword evidence="5" id="KW-1185">Reference proteome</keyword>
<dbReference type="InterPro" id="IPR035926">
    <property type="entry name" value="NusB-like_sf"/>
</dbReference>
<evidence type="ECO:0000256" key="1">
    <source>
        <dbReference type="ARBA" id="ARBA00022884"/>
    </source>
</evidence>
<proteinExistence type="predicted"/>
<gene>
    <name evidence="4" type="ORF">FVW20_00455</name>
</gene>
<protein>
    <recommendedName>
        <fullName evidence="3">NusB/RsmB/TIM44 domain-containing protein</fullName>
    </recommendedName>
</protein>
<name>A0ABS0IZH0_9BACT</name>
<comment type="caution">
    <text evidence="4">The sequence shown here is derived from an EMBL/GenBank/DDBJ whole genome shotgun (WGS) entry which is preliminary data.</text>
</comment>
<dbReference type="Proteomes" id="UP001194469">
    <property type="component" value="Unassembled WGS sequence"/>
</dbReference>
<evidence type="ECO:0000313" key="4">
    <source>
        <dbReference type="EMBL" id="MBG3875534.1"/>
    </source>
</evidence>
<dbReference type="InterPro" id="IPR006027">
    <property type="entry name" value="NusB_RsmB_TIM44"/>
</dbReference>
<dbReference type="SUPFAM" id="SSF48013">
    <property type="entry name" value="NusB-like"/>
    <property type="match status" value="1"/>
</dbReference>
<sequence length="350" mass="37362">MSSRPRQPHAKDGHLPPARAAALAALDKVLRKGQEVQAALDTVLADTAARNDVHAPATACETSANKSGSTAQKSMASSSADSALRHAGISRQDAALATELVYGYLRSEIRLSWLLRRFLTAPERLPQEALLTLGVAAHEIVHLDRIPDYAAVDWAVTHIRQRFGPGLGKLANAVLRNVARLGDDARNADMYHADLPDPRDFLSVYHAAPRWLVDLWCDAYEPDRAAALLAASARAPAPAVRVNAARPGWQALRDQLIADHGGAACSHAGVVFPVGGFPAEVAALERAGLLSRQGAASQEVLDALRPDTWEGPVWDACCGRGGKALALLERGVDIRLCSDPNAGRLRGLRV</sequence>
<evidence type="ECO:0000313" key="5">
    <source>
        <dbReference type="Proteomes" id="UP001194469"/>
    </source>
</evidence>
<dbReference type="SUPFAM" id="SSF53335">
    <property type="entry name" value="S-adenosyl-L-methionine-dependent methyltransferases"/>
    <property type="match status" value="1"/>
</dbReference>
<feature type="compositionally biased region" description="Polar residues" evidence="2">
    <location>
        <begin position="60"/>
        <end position="79"/>
    </location>
</feature>
<dbReference type="Gene3D" id="3.40.50.150">
    <property type="entry name" value="Vaccinia Virus protein VP39"/>
    <property type="match status" value="1"/>
</dbReference>
<evidence type="ECO:0000259" key="3">
    <source>
        <dbReference type="Pfam" id="PF01029"/>
    </source>
</evidence>
<accession>A0ABS0IZH0</accession>
<dbReference type="EMBL" id="VRYY01000010">
    <property type="protein sequence ID" value="MBG3875534.1"/>
    <property type="molecule type" value="Genomic_DNA"/>
</dbReference>
<keyword evidence="1" id="KW-0694">RNA-binding</keyword>
<evidence type="ECO:0000256" key="2">
    <source>
        <dbReference type="SAM" id="MobiDB-lite"/>
    </source>
</evidence>
<reference evidence="4 5" key="1">
    <citation type="submission" date="2019-08" db="EMBL/GenBank/DDBJ databases">
        <authorList>
            <person name="Luo N."/>
        </authorList>
    </citation>
    <scope>NUCLEOTIDE SEQUENCE [LARGE SCALE GENOMIC DNA]</scope>
    <source>
        <strain evidence="4 5">NCIMB 9442</strain>
    </source>
</reference>
<feature type="domain" description="NusB/RsmB/TIM44" evidence="3">
    <location>
        <begin position="65"/>
        <end position="180"/>
    </location>
</feature>
<feature type="region of interest" description="Disordered" evidence="2">
    <location>
        <begin position="59"/>
        <end position="79"/>
    </location>
</feature>
<dbReference type="Pfam" id="PF01029">
    <property type="entry name" value="NusB"/>
    <property type="match status" value="1"/>
</dbReference>
<dbReference type="Gene3D" id="1.10.940.10">
    <property type="entry name" value="NusB-like"/>
    <property type="match status" value="1"/>
</dbReference>
<organism evidence="4 5">
    <name type="scientific">Nitratidesulfovibrio oxamicus</name>
    <dbReference type="NCBI Taxonomy" id="32016"/>
    <lineage>
        <taxon>Bacteria</taxon>
        <taxon>Pseudomonadati</taxon>
        <taxon>Thermodesulfobacteriota</taxon>
        <taxon>Desulfovibrionia</taxon>
        <taxon>Desulfovibrionales</taxon>
        <taxon>Desulfovibrionaceae</taxon>
        <taxon>Nitratidesulfovibrio</taxon>
    </lineage>
</organism>
<feature type="non-terminal residue" evidence="4">
    <location>
        <position position="350"/>
    </location>
</feature>
<dbReference type="RefSeq" id="WP_307831264.1">
    <property type="nucleotide sequence ID" value="NZ_VRYY01000010.1"/>
</dbReference>
<dbReference type="InterPro" id="IPR029063">
    <property type="entry name" value="SAM-dependent_MTases_sf"/>
</dbReference>